<protein>
    <submittedName>
        <fullName evidence="1">Uncharacterized protein</fullName>
    </submittedName>
</protein>
<accession>K0JPG0</accession>
<organism evidence="1 2">
    <name type="scientific">Saccharothrix espanaensis (strain ATCC 51144 / DSM 44229 / JCM 9112 / NBRC 15066 / NRRL 15764)</name>
    <dbReference type="NCBI Taxonomy" id="1179773"/>
    <lineage>
        <taxon>Bacteria</taxon>
        <taxon>Bacillati</taxon>
        <taxon>Actinomycetota</taxon>
        <taxon>Actinomycetes</taxon>
        <taxon>Pseudonocardiales</taxon>
        <taxon>Pseudonocardiaceae</taxon>
        <taxon>Saccharothrix</taxon>
    </lineage>
</organism>
<sequence length="273" mass="28673">MLYESRRGRWCRSWSWLPILLRSAQPSLGSFRSCEVNRCRWGSWVGSFAAVGWNKRSGLWAAMVCVLATTACASPPPAVVTVTVTQSATSSSTSTTTTSAGPSIVASGYSAVCDGNGFPDAAAYTGPGPHTIAVSVRATRGTAFGPDADMTSDVATLPDEWKAEVNTALQLVACVMVLGVIEVRECEYRTIGGTAGTALFKNRLFNRVLRVEVRAARTGKPIADAVEATTATTTCAATAKQPPVGSTESPNQFGTLTDAQRDELLLGVVTATV</sequence>
<dbReference type="Proteomes" id="UP000006281">
    <property type="component" value="Chromosome"/>
</dbReference>
<dbReference type="HOGENOM" id="CLU_1018981_0_0_11"/>
<name>K0JPG0_SACES</name>
<dbReference type="PATRIC" id="fig|1179773.3.peg.1315"/>
<evidence type="ECO:0000313" key="2">
    <source>
        <dbReference type="Proteomes" id="UP000006281"/>
    </source>
</evidence>
<proteinExistence type="predicted"/>
<evidence type="ECO:0000313" key="1">
    <source>
        <dbReference type="EMBL" id="CCH28635.1"/>
    </source>
</evidence>
<dbReference type="KEGG" id="sesp:BN6_13100"/>
<reference evidence="1 2" key="1">
    <citation type="journal article" date="2012" name="BMC Genomics">
        <title>Complete genome sequence of Saccharothrix espanaensis DSM 44229T and comparison to the other completely sequenced Pseudonocardiaceae.</title>
        <authorList>
            <person name="Strobel T."/>
            <person name="Al-Dilaimi A."/>
            <person name="Blom J."/>
            <person name="Gessner A."/>
            <person name="Kalinowski J."/>
            <person name="Luzhetska M."/>
            <person name="Puhler A."/>
            <person name="Szczepanowski R."/>
            <person name="Bechthold A."/>
            <person name="Ruckert C."/>
        </authorList>
    </citation>
    <scope>NUCLEOTIDE SEQUENCE [LARGE SCALE GENOMIC DNA]</scope>
    <source>
        <strain evidence="2">ATCC 51144 / DSM 44229 / JCM 9112 / NBRC 15066 / NRRL 15764</strain>
    </source>
</reference>
<gene>
    <name evidence="1" type="ordered locus">BN6_13100</name>
</gene>
<dbReference type="EMBL" id="HE804045">
    <property type="protein sequence ID" value="CCH28635.1"/>
    <property type="molecule type" value="Genomic_DNA"/>
</dbReference>
<dbReference type="AlphaFoldDB" id="K0JPG0"/>
<keyword evidence="2" id="KW-1185">Reference proteome</keyword>